<dbReference type="InterPro" id="IPR045214">
    <property type="entry name" value="Surf1/Surf4"/>
</dbReference>
<feature type="transmembrane region" description="Helical" evidence="6">
    <location>
        <begin position="20"/>
        <end position="43"/>
    </location>
</feature>
<keyword evidence="3 6" id="KW-0812">Transmembrane</keyword>
<name>A0ABW0LCA5_9BURK</name>
<feature type="transmembrane region" description="Helical" evidence="6">
    <location>
        <begin position="236"/>
        <end position="256"/>
    </location>
</feature>
<keyword evidence="4 6" id="KW-1133">Transmembrane helix</keyword>
<evidence type="ECO:0000256" key="2">
    <source>
        <dbReference type="ARBA" id="ARBA00007165"/>
    </source>
</evidence>
<sequence>MTGRHDPAGALAPGAARPRSVVRVVLAVIALLLIVLFAGLGTWQVQRLQWKLALIERVESRVRASPVAPPAPARWAQVSKESDEYRHVRLAGHFLYEYSTPVQAVSELGAGFWLLTPLCTADGSTVLVNRGFIPAADARARYPARRADGNACRAGAAPHTFTGLLRITEPGGGFLRENDPVKNRWFSRDVAAIAAARGLANVAPYFVDAARGQDPADAPERPVGGLTVIQFQNNHLVYAITWYALALMVIGAWWFVARSGTDGATRARNNGSKA</sequence>
<dbReference type="Pfam" id="PF02104">
    <property type="entry name" value="SURF1"/>
    <property type="match status" value="1"/>
</dbReference>
<accession>A0ABW0LCA5</accession>
<evidence type="ECO:0000313" key="7">
    <source>
        <dbReference type="EMBL" id="MFC5462986.1"/>
    </source>
</evidence>
<gene>
    <name evidence="7" type="ORF">ACFPN5_24530</name>
</gene>
<evidence type="ECO:0000256" key="3">
    <source>
        <dbReference type="ARBA" id="ARBA00022692"/>
    </source>
</evidence>
<comment type="similarity">
    <text evidence="2 6">Belongs to the SURF1 family.</text>
</comment>
<evidence type="ECO:0000256" key="4">
    <source>
        <dbReference type="ARBA" id="ARBA00022989"/>
    </source>
</evidence>
<evidence type="ECO:0000313" key="8">
    <source>
        <dbReference type="Proteomes" id="UP001596050"/>
    </source>
</evidence>
<keyword evidence="6" id="KW-1003">Cell membrane</keyword>
<protein>
    <recommendedName>
        <fullName evidence="6">SURF1-like protein</fullName>
    </recommendedName>
</protein>
<proteinExistence type="inferred from homology"/>
<keyword evidence="8" id="KW-1185">Reference proteome</keyword>
<dbReference type="PANTHER" id="PTHR23427:SF2">
    <property type="entry name" value="SURFEIT LOCUS PROTEIN 1"/>
    <property type="match status" value="1"/>
</dbReference>
<reference evidence="8" key="1">
    <citation type="journal article" date="2019" name="Int. J. Syst. Evol. Microbiol.">
        <title>The Global Catalogue of Microorganisms (GCM) 10K type strain sequencing project: providing services to taxonomists for standard genome sequencing and annotation.</title>
        <authorList>
            <consortium name="The Broad Institute Genomics Platform"/>
            <consortium name="The Broad Institute Genome Sequencing Center for Infectious Disease"/>
            <person name="Wu L."/>
            <person name="Ma J."/>
        </authorList>
    </citation>
    <scope>NUCLEOTIDE SEQUENCE [LARGE SCALE GENOMIC DNA]</scope>
    <source>
        <strain evidence="8">KACC 12649</strain>
    </source>
</reference>
<comment type="subcellular location">
    <subcellularLocation>
        <location evidence="6">Cell membrane</location>
        <topology evidence="6">Multi-pass membrane protein</topology>
    </subcellularLocation>
    <subcellularLocation>
        <location evidence="1">Membrane</location>
    </subcellularLocation>
</comment>
<dbReference type="RefSeq" id="WP_379786470.1">
    <property type="nucleotide sequence ID" value="NZ_JBHSMU010000019.1"/>
</dbReference>
<evidence type="ECO:0000256" key="6">
    <source>
        <dbReference type="RuleBase" id="RU363076"/>
    </source>
</evidence>
<dbReference type="InterPro" id="IPR002994">
    <property type="entry name" value="Surf1/Shy1"/>
</dbReference>
<evidence type="ECO:0000256" key="5">
    <source>
        <dbReference type="ARBA" id="ARBA00023136"/>
    </source>
</evidence>
<organism evidence="7 8">
    <name type="scientific">Massilia niabensis</name>
    <dbReference type="NCBI Taxonomy" id="544910"/>
    <lineage>
        <taxon>Bacteria</taxon>
        <taxon>Pseudomonadati</taxon>
        <taxon>Pseudomonadota</taxon>
        <taxon>Betaproteobacteria</taxon>
        <taxon>Burkholderiales</taxon>
        <taxon>Oxalobacteraceae</taxon>
        <taxon>Telluria group</taxon>
        <taxon>Massilia</taxon>
    </lineage>
</organism>
<dbReference type="PROSITE" id="PS50895">
    <property type="entry name" value="SURF1"/>
    <property type="match status" value="1"/>
</dbReference>
<comment type="caution">
    <text evidence="7">The sequence shown here is derived from an EMBL/GenBank/DDBJ whole genome shotgun (WGS) entry which is preliminary data.</text>
</comment>
<dbReference type="CDD" id="cd06662">
    <property type="entry name" value="SURF1"/>
    <property type="match status" value="1"/>
</dbReference>
<dbReference type="Proteomes" id="UP001596050">
    <property type="component" value="Unassembled WGS sequence"/>
</dbReference>
<evidence type="ECO:0000256" key="1">
    <source>
        <dbReference type="ARBA" id="ARBA00004370"/>
    </source>
</evidence>
<dbReference type="EMBL" id="JBHSMU010000019">
    <property type="protein sequence ID" value="MFC5462986.1"/>
    <property type="molecule type" value="Genomic_DNA"/>
</dbReference>
<keyword evidence="5 6" id="KW-0472">Membrane</keyword>
<dbReference type="PANTHER" id="PTHR23427">
    <property type="entry name" value="SURFEIT LOCUS PROTEIN"/>
    <property type="match status" value="1"/>
</dbReference>